<evidence type="ECO:0000313" key="2">
    <source>
        <dbReference type="Proteomes" id="UP000694541"/>
    </source>
</evidence>
<sequence>MTTNQMQAESLSSCPNTVSPVPLNNLTSAPRFGTVTPNRVFVGGIDFKVFFFYFYY</sequence>
<keyword evidence="2" id="KW-1185">Reference proteome</keyword>
<accession>A0A8B9NBP1</accession>
<dbReference type="Proteomes" id="UP000694541">
    <property type="component" value="Unplaced"/>
</dbReference>
<proteinExistence type="predicted"/>
<organism evidence="1 2">
    <name type="scientific">Accipiter nisus</name>
    <name type="common">Eurasian sparrowhawk</name>
    <dbReference type="NCBI Taxonomy" id="211598"/>
    <lineage>
        <taxon>Eukaryota</taxon>
        <taxon>Metazoa</taxon>
        <taxon>Chordata</taxon>
        <taxon>Craniata</taxon>
        <taxon>Vertebrata</taxon>
        <taxon>Euteleostomi</taxon>
        <taxon>Archelosauria</taxon>
        <taxon>Archosauria</taxon>
        <taxon>Dinosauria</taxon>
        <taxon>Saurischia</taxon>
        <taxon>Theropoda</taxon>
        <taxon>Coelurosauria</taxon>
        <taxon>Aves</taxon>
        <taxon>Neognathae</taxon>
        <taxon>Neoaves</taxon>
        <taxon>Telluraves</taxon>
        <taxon>Accipitrimorphae</taxon>
        <taxon>Accipitriformes</taxon>
        <taxon>Accipitridae</taxon>
        <taxon>Accipitrinae</taxon>
        <taxon>Accipiter</taxon>
    </lineage>
</organism>
<protein>
    <submittedName>
        <fullName evidence="1">Uncharacterized protein</fullName>
    </submittedName>
</protein>
<dbReference type="AlphaFoldDB" id="A0A8B9NBP1"/>
<reference evidence="1" key="2">
    <citation type="submission" date="2025-09" db="UniProtKB">
        <authorList>
            <consortium name="Ensembl"/>
        </authorList>
    </citation>
    <scope>IDENTIFICATION</scope>
</reference>
<reference evidence="1" key="1">
    <citation type="submission" date="2025-08" db="UniProtKB">
        <authorList>
            <consortium name="Ensembl"/>
        </authorList>
    </citation>
    <scope>IDENTIFICATION</scope>
</reference>
<name>A0A8B9NBP1_9AVES</name>
<dbReference type="Ensembl" id="ENSANIT00000022695.1">
    <property type="protein sequence ID" value="ENSANIP00000021965.1"/>
    <property type="gene ID" value="ENSANIG00000014938.1"/>
</dbReference>
<evidence type="ECO:0000313" key="1">
    <source>
        <dbReference type="Ensembl" id="ENSANIP00000021965.1"/>
    </source>
</evidence>